<name>A0A437PWM3_9BACT</name>
<dbReference type="PANTHER" id="PTHR48090">
    <property type="entry name" value="UNDECAPRENYL-PHOSPHATE 4-DEOXY-4-FORMAMIDO-L-ARABINOSE TRANSFERASE-RELATED"/>
    <property type="match status" value="1"/>
</dbReference>
<dbReference type="RefSeq" id="WP_127802226.1">
    <property type="nucleotide sequence ID" value="NZ_SACY01000001.1"/>
</dbReference>
<dbReference type="Gene3D" id="3.90.550.10">
    <property type="entry name" value="Spore Coat Polysaccharide Biosynthesis Protein SpsA, Chain A"/>
    <property type="match status" value="1"/>
</dbReference>
<organism evidence="2 3">
    <name type="scientific">Sandaracinomonas limnophila</name>
    <dbReference type="NCBI Taxonomy" id="1862386"/>
    <lineage>
        <taxon>Bacteria</taxon>
        <taxon>Pseudomonadati</taxon>
        <taxon>Bacteroidota</taxon>
        <taxon>Cytophagia</taxon>
        <taxon>Cytophagales</taxon>
        <taxon>Flectobacillaceae</taxon>
        <taxon>Sandaracinomonas</taxon>
    </lineage>
</organism>
<dbReference type="AlphaFoldDB" id="A0A437PWM3"/>
<accession>A0A437PWM3</accession>
<proteinExistence type="predicted"/>
<dbReference type="SUPFAM" id="SSF53448">
    <property type="entry name" value="Nucleotide-diphospho-sugar transferases"/>
    <property type="match status" value="1"/>
</dbReference>
<keyword evidence="2" id="KW-0808">Transferase</keyword>
<dbReference type="Proteomes" id="UP000282832">
    <property type="component" value="Unassembled WGS sequence"/>
</dbReference>
<gene>
    <name evidence="2" type="ORF">EOJ36_01375</name>
</gene>
<reference evidence="2 3" key="1">
    <citation type="submission" date="2019-01" db="EMBL/GenBank/DDBJ databases">
        <authorList>
            <person name="Chen W.-M."/>
        </authorList>
    </citation>
    <scope>NUCLEOTIDE SEQUENCE [LARGE SCALE GENOMIC DNA]</scope>
    <source>
        <strain evidence="2 3">FSY-15</strain>
    </source>
</reference>
<keyword evidence="3" id="KW-1185">Reference proteome</keyword>
<dbReference type="Pfam" id="PF00535">
    <property type="entry name" value="Glycos_transf_2"/>
    <property type="match status" value="1"/>
</dbReference>
<dbReference type="InterPro" id="IPR050256">
    <property type="entry name" value="Glycosyltransferase_2"/>
</dbReference>
<dbReference type="GO" id="GO:0016740">
    <property type="term" value="F:transferase activity"/>
    <property type="evidence" value="ECO:0007669"/>
    <property type="project" value="UniProtKB-KW"/>
</dbReference>
<evidence type="ECO:0000313" key="3">
    <source>
        <dbReference type="Proteomes" id="UP000282832"/>
    </source>
</evidence>
<feature type="domain" description="Glycosyltransferase 2-like" evidence="1">
    <location>
        <begin position="7"/>
        <end position="134"/>
    </location>
</feature>
<dbReference type="InterPro" id="IPR029044">
    <property type="entry name" value="Nucleotide-diphossugar_trans"/>
</dbReference>
<dbReference type="InterPro" id="IPR001173">
    <property type="entry name" value="Glyco_trans_2-like"/>
</dbReference>
<evidence type="ECO:0000259" key="1">
    <source>
        <dbReference type="Pfam" id="PF00535"/>
    </source>
</evidence>
<dbReference type="CDD" id="cd04179">
    <property type="entry name" value="DPM_DPG-synthase_like"/>
    <property type="match status" value="1"/>
</dbReference>
<protein>
    <submittedName>
        <fullName evidence="2">Glycosyltransferase family 2 protein</fullName>
    </submittedName>
</protein>
<dbReference type="OrthoDB" id="952827at2"/>
<evidence type="ECO:0000313" key="2">
    <source>
        <dbReference type="EMBL" id="RVU26675.1"/>
    </source>
</evidence>
<dbReference type="EMBL" id="SACY01000001">
    <property type="protein sequence ID" value="RVU26675.1"/>
    <property type="molecule type" value="Genomic_DNA"/>
</dbReference>
<comment type="caution">
    <text evidence="2">The sequence shown here is derived from an EMBL/GenBank/DDBJ whole genome shotgun (WGS) entry which is preliminary data.</text>
</comment>
<sequence length="247" mass="28398">MSLELAVVIPAYNEEACIQPVIESWVNGLSKIVPQENLKIIVVNDGSKDKTGELLDELAGRNSNVTVIHQKNGGHGKAVVTGYEAALELNPSYIFQTDSDDQFLVEDFATLWNRRFESKFILGFRQVRHDDKFRLLITRILKYSLYFIYGTYISDANIPYRLIEKDFLKKLIDSLPKQTPFAPNIFLSVLARKAGQNTLDIPVHHIERQTGEVSIRHFKLLKVCWQSFKELFNFRVKINSLVKKIKL</sequence>